<dbReference type="InterPro" id="IPR055178">
    <property type="entry name" value="RsdA/BaiN/AoA(So)-like_dom"/>
</dbReference>
<dbReference type="PRINTS" id="PR00368">
    <property type="entry name" value="FADPNR"/>
</dbReference>
<evidence type="ECO:0000256" key="3">
    <source>
        <dbReference type="ARBA" id="ARBA00022827"/>
    </source>
</evidence>
<accession>A0A1W1EHP1</accession>
<keyword evidence="2" id="KW-0285">Flavoprotein</keyword>
<comment type="cofactor">
    <cofactor evidence="1">
        <name>FAD</name>
        <dbReference type="ChEBI" id="CHEBI:57692"/>
    </cofactor>
</comment>
<dbReference type="InterPro" id="IPR036188">
    <property type="entry name" value="FAD/NAD-bd_sf"/>
</dbReference>
<reference evidence="6" key="1">
    <citation type="submission" date="2016-10" db="EMBL/GenBank/DDBJ databases">
        <authorList>
            <person name="de Groot N.N."/>
        </authorList>
    </citation>
    <scope>NUCLEOTIDE SEQUENCE</scope>
</reference>
<dbReference type="EMBL" id="FRYL01000005">
    <property type="protein sequence ID" value="SHO80375.1"/>
    <property type="molecule type" value="Genomic_DNA"/>
</dbReference>
<dbReference type="Gene3D" id="1.10.8.260">
    <property type="entry name" value="HI0933 insert domain-like"/>
    <property type="match status" value="1"/>
</dbReference>
<dbReference type="Pfam" id="PF03486">
    <property type="entry name" value="HI0933_like"/>
    <property type="match status" value="1"/>
</dbReference>
<dbReference type="SUPFAM" id="SSF160996">
    <property type="entry name" value="HI0933 insert domain-like"/>
    <property type="match status" value="1"/>
</dbReference>
<dbReference type="Pfam" id="PF22780">
    <property type="entry name" value="HI0933_like_1st"/>
    <property type="match status" value="1"/>
</dbReference>
<dbReference type="AlphaFoldDB" id="A0A1W1EHP1"/>
<feature type="domain" description="RsdA/BaiN/AoA(So)-like insert" evidence="5">
    <location>
        <begin position="213"/>
        <end position="365"/>
    </location>
</feature>
<evidence type="ECO:0000313" key="6">
    <source>
        <dbReference type="EMBL" id="SHO80375.1"/>
    </source>
</evidence>
<gene>
    <name evidence="6" type="ORF">MNB_SV-15-273</name>
</gene>
<dbReference type="InterPro" id="IPR004792">
    <property type="entry name" value="BaiN-like"/>
</dbReference>
<name>A0A1W1EHP1_9ZZZZ</name>
<dbReference type="InterPro" id="IPR023166">
    <property type="entry name" value="BaiN-like_dom_sf"/>
</dbReference>
<dbReference type="NCBIfam" id="TIGR00275">
    <property type="entry name" value="aminoacetone oxidase family FAD-binding enzyme"/>
    <property type="match status" value="1"/>
</dbReference>
<protein>
    <submittedName>
        <fullName evidence="6">NAD(FAD)-utilizing dehydrogenases</fullName>
    </submittedName>
</protein>
<sequence length="429" mass="47226">MEIKEQSDKLYDVVVIGGGGSGMIASIIASQNGNRVLLVDKLSSLGVKLKATGGGKCNLTNRLSQDKFIENFGRNGRFIRDALSQFGSDDLVEFLLDIGVDTTSLDGFRVFPRSRNSNTVLQAFIKELNRLNVKIELNQLVTNITTSETSFNEAKAITSDKYNIFTIYTKSNSFNTKNIIIATGGLGFASLGATNDGYKLIKSLGHSITPLYPAMMPLKTRELWVGNCRADTISKVEIRVDIKKHKKLKAKGDLIFTKNGIRGPVVLDFAREITPLIEKYGEVPIILNLIKGKNEEDIRVYFKSKLSSQSSILEIISTLLPTPLAKEILNLSNIQTDIKLKDISGYNRDILIKNLVWTPLTIVKSNFDNAMITRGGVSLKEINPKSMQSKSIKGLYFCGEVVDIDGPCGGYNLQWAFSSGVLAGKLLNL</sequence>
<dbReference type="Gene3D" id="2.40.30.10">
    <property type="entry name" value="Translation factors"/>
    <property type="match status" value="1"/>
</dbReference>
<evidence type="ECO:0000259" key="5">
    <source>
        <dbReference type="Pfam" id="PF22780"/>
    </source>
</evidence>
<dbReference type="PANTHER" id="PTHR42887">
    <property type="entry name" value="OS12G0638800 PROTEIN"/>
    <property type="match status" value="1"/>
</dbReference>
<feature type="domain" description="RsdA/BaiN/AoA(So)-like Rossmann fold-like" evidence="4">
    <location>
        <begin position="12"/>
        <end position="425"/>
    </location>
</feature>
<organism evidence="6">
    <name type="scientific">hydrothermal vent metagenome</name>
    <dbReference type="NCBI Taxonomy" id="652676"/>
    <lineage>
        <taxon>unclassified sequences</taxon>
        <taxon>metagenomes</taxon>
        <taxon>ecological metagenomes</taxon>
    </lineage>
</organism>
<proteinExistence type="predicted"/>
<evidence type="ECO:0000256" key="2">
    <source>
        <dbReference type="ARBA" id="ARBA00022630"/>
    </source>
</evidence>
<evidence type="ECO:0000256" key="1">
    <source>
        <dbReference type="ARBA" id="ARBA00001974"/>
    </source>
</evidence>
<dbReference type="SUPFAM" id="SSF51905">
    <property type="entry name" value="FAD/NAD(P)-binding domain"/>
    <property type="match status" value="1"/>
</dbReference>
<dbReference type="PANTHER" id="PTHR42887:SF2">
    <property type="entry name" value="OS12G0638800 PROTEIN"/>
    <property type="match status" value="1"/>
</dbReference>
<dbReference type="Gene3D" id="3.50.50.60">
    <property type="entry name" value="FAD/NAD(P)-binding domain"/>
    <property type="match status" value="1"/>
</dbReference>
<evidence type="ECO:0000259" key="4">
    <source>
        <dbReference type="Pfam" id="PF03486"/>
    </source>
</evidence>
<keyword evidence="3" id="KW-0274">FAD</keyword>
<dbReference type="InterPro" id="IPR057661">
    <property type="entry name" value="RsdA/BaiN/AoA(So)_Rossmann"/>
</dbReference>